<accession>A0A4Y9ZCD9</accession>
<reference evidence="1 2" key="1">
    <citation type="submission" date="2019-02" db="EMBL/GenBank/DDBJ databases">
        <title>Genome sequencing of the rare red list fungi Dentipellis fragilis.</title>
        <authorList>
            <person name="Buettner E."/>
            <person name="Kellner H."/>
        </authorList>
    </citation>
    <scope>NUCLEOTIDE SEQUENCE [LARGE SCALE GENOMIC DNA]</scope>
    <source>
        <strain evidence="1 2">DSM 105465</strain>
    </source>
</reference>
<dbReference type="EMBL" id="SEOQ01000049">
    <property type="protein sequence ID" value="TFY71493.1"/>
    <property type="molecule type" value="Genomic_DNA"/>
</dbReference>
<proteinExistence type="predicted"/>
<evidence type="ECO:0000313" key="1">
    <source>
        <dbReference type="EMBL" id="TFY71493.1"/>
    </source>
</evidence>
<sequence length="212" mass="22648">MSSDLVQLLGQSPSSGELQKHLNSLTLNQGSPDIAGPEVKSYPDAVYFNFYRLGLSLLFAPINGYKPSTGASRADLQDSNLKLDGIDIYNASQPKDPAKQPGRSLANPAYSAYPTTPLVIPLTPKTKDGKDRSTELQVTSETTGKDFVTALGEPDRKGGGSGPSSGSIGIWLEWSRDGLMIEFGGDESRGPQAWEKGKDAVWSVISIFSPKA</sequence>
<name>A0A4Y9ZCD9_9AGAM</name>
<evidence type="ECO:0000313" key="2">
    <source>
        <dbReference type="Proteomes" id="UP000298327"/>
    </source>
</evidence>
<organism evidence="1 2">
    <name type="scientific">Dentipellis fragilis</name>
    <dbReference type="NCBI Taxonomy" id="205917"/>
    <lineage>
        <taxon>Eukaryota</taxon>
        <taxon>Fungi</taxon>
        <taxon>Dikarya</taxon>
        <taxon>Basidiomycota</taxon>
        <taxon>Agaricomycotina</taxon>
        <taxon>Agaricomycetes</taxon>
        <taxon>Russulales</taxon>
        <taxon>Hericiaceae</taxon>
        <taxon>Dentipellis</taxon>
    </lineage>
</organism>
<dbReference type="Proteomes" id="UP000298327">
    <property type="component" value="Unassembled WGS sequence"/>
</dbReference>
<keyword evidence="2" id="KW-1185">Reference proteome</keyword>
<comment type="caution">
    <text evidence="1">The sequence shown here is derived from an EMBL/GenBank/DDBJ whole genome shotgun (WGS) entry which is preliminary data.</text>
</comment>
<dbReference type="OrthoDB" id="2224399at2759"/>
<dbReference type="AlphaFoldDB" id="A0A4Y9ZCD9"/>
<protein>
    <submittedName>
        <fullName evidence="1">Uncharacterized protein</fullName>
    </submittedName>
</protein>
<gene>
    <name evidence="1" type="ORF">EVG20_g1522</name>
</gene>